<keyword evidence="3" id="KW-1185">Reference proteome</keyword>
<dbReference type="GeneID" id="9689478"/>
<feature type="compositionally biased region" description="Low complexity" evidence="1">
    <location>
        <begin position="211"/>
        <end position="249"/>
    </location>
</feature>
<feature type="compositionally biased region" description="Low complexity" evidence="1">
    <location>
        <begin position="129"/>
        <end position="145"/>
    </location>
</feature>
<feature type="region of interest" description="Disordered" evidence="1">
    <location>
        <begin position="1"/>
        <end position="45"/>
    </location>
</feature>
<accession>C1N883</accession>
<organism evidence="3">
    <name type="scientific">Micromonas pusilla (strain CCMP1545)</name>
    <name type="common">Picoplanktonic green alga</name>
    <dbReference type="NCBI Taxonomy" id="564608"/>
    <lineage>
        <taxon>Eukaryota</taxon>
        <taxon>Viridiplantae</taxon>
        <taxon>Chlorophyta</taxon>
        <taxon>Mamiellophyceae</taxon>
        <taxon>Mamiellales</taxon>
        <taxon>Mamiellaceae</taxon>
        <taxon>Micromonas</taxon>
    </lineage>
</organism>
<feature type="compositionally biased region" description="Acidic residues" evidence="1">
    <location>
        <begin position="109"/>
        <end position="119"/>
    </location>
</feature>
<feature type="region of interest" description="Disordered" evidence="1">
    <location>
        <begin position="548"/>
        <end position="609"/>
    </location>
</feature>
<name>C1N883_MICPC</name>
<feature type="compositionally biased region" description="Polar residues" evidence="1">
    <location>
        <begin position="557"/>
        <end position="570"/>
    </location>
</feature>
<evidence type="ECO:0000256" key="1">
    <source>
        <dbReference type="SAM" id="MobiDB-lite"/>
    </source>
</evidence>
<sequence>MTRIASFEDDDLPNIVDDRVTMSSLSSSDDDGVDPPASRSFHLGDFSRSAGAAVRVRFGGGGDDDDDDDDDASYDATDDSLDRARVTMGIEAFEDYDDEMRRLTGMTLDADDDADDDDDASRGSVDTLRAAAASPSRASRASSSSPSPPRSMKTVARPARSALRLGFFGGGGGGGSDRGDRDRGGGDRGLEKSDDARNFLRDDGSPYKYVAPYDAPRSPARARDAPSSSSFAGALSSPSSTSSSSSALTSSWDGVDALALRERLKDFIREKAPATSEADVERLAREEEEKFALEYAMIRADDVDLATRRDFFEMRKDDITERGGFLVNFLARRGTDVKDFINEGKPLPPPDVKVVRALEAQRERDPESSPYGPEDNIYAHQQFVAFVVRYDHAVQCEETARWENVFTWQTTAPFEFDDDRAFSTDAAMDEIKEASTLKGISILCPDQDKRVSFDRKFPRADPLGPTFLTPRGRSVHERGEAVVNARRRREVLSLRATASPKETCERRVCRGWINRTCGGKDARGRACLHGSHPGSAADRRATAAAREEARSIPRQFRSPTSTTPFISNPPTDAPLTTPPRRRFGPGGSRPRRAYAAAAPRARRDEAVYP</sequence>
<protein>
    <submittedName>
        <fullName evidence="2">Predicted protein</fullName>
    </submittedName>
</protein>
<feature type="region of interest" description="Disordered" evidence="1">
    <location>
        <begin position="107"/>
        <end position="249"/>
    </location>
</feature>
<evidence type="ECO:0000313" key="2">
    <source>
        <dbReference type="EMBL" id="EEH51846.1"/>
    </source>
</evidence>
<evidence type="ECO:0000313" key="3">
    <source>
        <dbReference type="Proteomes" id="UP000001876"/>
    </source>
</evidence>
<dbReference type="RefSeq" id="XP_003064224.1">
    <property type="nucleotide sequence ID" value="XM_003064178.1"/>
</dbReference>
<dbReference type="AlphaFoldDB" id="C1N883"/>
<dbReference type="Proteomes" id="UP000001876">
    <property type="component" value="Unassembled WGS sequence"/>
</dbReference>
<reference evidence="2 3" key="1">
    <citation type="journal article" date="2009" name="Science">
        <title>Green evolution and dynamic adaptations revealed by genomes of the marine picoeukaryotes Micromonas.</title>
        <authorList>
            <person name="Worden A.Z."/>
            <person name="Lee J.H."/>
            <person name="Mock T."/>
            <person name="Rouze P."/>
            <person name="Simmons M.P."/>
            <person name="Aerts A.L."/>
            <person name="Allen A.E."/>
            <person name="Cuvelier M.L."/>
            <person name="Derelle E."/>
            <person name="Everett M.V."/>
            <person name="Foulon E."/>
            <person name="Grimwood J."/>
            <person name="Gundlach H."/>
            <person name="Henrissat B."/>
            <person name="Napoli C."/>
            <person name="McDonald S.M."/>
            <person name="Parker M.S."/>
            <person name="Rombauts S."/>
            <person name="Salamov A."/>
            <person name="Von Dassow P."/>
            <person name="Badger J.H."/>
            <person name="Coutinho P.M."/>
            <person name="Demir E."/>
            <person name="Dubchak I."/>
            <person name="Gentemann C."/>
            <person name="Eikrem W."/>
            <person name="Gready J.E."/>
            <person name="John U."/>
            <person name="Lanier W."/>
            <person name="Lindquist E.A."/>
            <person name="Lucas S."/>
            <person name="Mayer K.F."/>
            <person name="Moreau H."/>
            <person name="Not F."/>
            <person name="Otillar R."/>
            <person name="Panaud O."/>
            <person name="Pangilinan J."/>
            <person name="Paulsen I."/>
            <person name="Piegu B."/>
            <person name="Poliakov A."/>
            <person name="Robbens S."/>
            <person name="Schmutz J."/>
            <person name="Toulza E."/>
            <person name="Wyss T."/>
            <person name="Zelensky A."/>
            <person name="Zhou K."/>
            <person name="Armbrust E.V."/>
            <person name="Bhattacharya D."/>
            <person name="Goodenough U.W."/>
            <person name="Van de Peer Y."/>
            <person name="Grigoriev I.V."/>
        </authorList>
    </citation>
    <scope>NUCLEOTIDE SEQUENCE [LARGE SCALE GENOMIC DNA]</scope>
    <source>
        <strain evidence="2 3">CCMP1545</strain>
    </source>
</reference>
<dbReference type="KEGG" id="mpp:MICPUCDRAFT_53986"/>
<dbReference type="EMBL" id="GG663750">
    <property type="protein sequence ID" value="EEH51846.1"/>
    <property type="molecule type" value="Genomic_DNA"/>
</dbReference>
<proteinExistence type="predicted"/>
<gene>
    <name evidence="2" type="ORF">MICPUCDRAFT_53986</name>
</gene>
<feature type="compositionally biased region" description="Gly residues" evidence="1">
    <location>
        <begin position="167"/>
        <end position="176"/>
    </location>
</feature>
<feature type="region of interest" description="Disordered" evidence="1">
    <location>
        <begin position="57"/>
        <end position="81"/>
    </location>
</feature>
<feature type="compositionally biased region" description="Basic and acidic residues" evidence="1">
    <location>
        <begin position="177"/>
        <end position="205"/>
    </location>
</feature>
<feature type="compositionally biased region" description="Acidic residues" evidence="1">
    <location>
        <begin position="62"/>
        <end position="79"/>
    </location>
</feature>